<dbReference type="PANTHER" id="PTHR24347">
    <property type="entry name" value="SERINE/THREONINE-PROTEIN KINASE"/>
    <property type="match status" value="1"/>
</dbReference>
<dbReference type="OrthoDB" id="1738954at2759"/>
<dbReference type="PROSITE" id="PS50011">
    <property type="entry name" value="PROTEIN_KINASE_DOM"/>
    <property type="match status" value="1"/>
</dbReference>
<sequence>MWALGVITYIMLCGFAPFRSADRSQSKLFEAIRRGVFVYLSPYWDPISQSAKDLINRLLVVSPKRRLTAQETLLHPWVFGEGLVSHSGDHHPSVTFEQRRLAYQMELEKQANLAAKEIRNTPSSDRLLRVEKTEKPSTQNFLPLIDPVKSTKLMSPYAASGIHFPALTRFR</sequence>
<dbReference type="SUPFAM" id="SSF56112">
    <property type="entry name" value="Protein kinase-like (PK-like)"/>
    <property type="match status" value="1"/>
</dbReference>
<dbReference type="InterPro" id="IPR011009">
    <property type="entry name" value="Kinase-like_dom_sf"/>
</dbReference>
<dbReference type="AlphaFoldDB" id="A0A8E0VID9"/>
<evidence type="ECO:0000313" key="4">
    <source>
        <dbReference type="Proteomes" id="UP000728185"/>
    </source>
</evidence>
<proteinExistence type="predicted"/>
<dbReference type="Pfam" id="PF00069">
    <property type="entry name" value="Pkinase"/>
    <property type="match status" value="1"/>
</dbReference>
<keyword evidence="4" id="KW-1185">Reference proteome</keyword>
<comment type="caution">
    <text evidence="3">The sequence shown here is derived from an EMBL/GenBank/DDBJ whole genome shotgun (WGS) entry which is preliminary data.</text>
</comment>
<dbReference type="GO" id="GO:0004672">
    <property type="term" value="F:protein kinase activity"/>
    <property type="evidence" value="ECO:0007669"/>
    <property type="project" value="InterPro"/>
</dbReference>
<evidence type="ECO:0000259" key="2">
    <source>
        <dbReference type="PROSITE" id="PS50011"/>
    </source>
</evidence>
<gene>
    <name evidence="3" type="ORF">FBUS_06502</name>
</gene>
<keyword evidence="3" id="KW-0418">Kinase</keyword>
<keyword evidence="3" id="KW-0808">Transferase</keyword>
<name>A0A8E0VID9_9TREM</name>
<dbReference type="GO" id="GO:0005524">
    <property type="term" value="F:ATP binding"/>
    <property type="evidence" value="ECO:0007669"/>
    <property type="project" value="InterPro"/>
</dbReference>
<feature type="signal peptide" evidence="1">
    <location>
        <begin position="1"/>
        <end position="21"/>
    </location>
</feature>
<organism evidence="3 4">
    <name type="scientific">Fasciolopsis buskii</name>
    <dbReference type="NCBI Taxonomy" id="27845"/>
    <lineage>
        <taxon>Eukaryota</taxon>
        <taxon>Metazoa</taxon>
        <taxon>Spiralia</taxon>
        <taxon>Lophotrochozoa</taxon>
        <taxon>Platyhelminthes</taxon>
        <taxon>Trematoda</taxon>
        <taxon>Digenea</taxon>
        <taxon>Plagiorchiida</taxon>
        <taxon>Echinostomata</taxon>
        <taxon>Echinostomatoidea</taxon>
        <taxon>Fasciolidae</taxon>
        <taxon>Fasciolopsis</taxon>
    </lineage>
</organism>
<dbReference type="EMBL" id="LUCM01009033">
    <property type="protein sequence ID" value="KAA0187564.1"/>
    <property type="molecule type" value="Genomic_DNA"/>
</dbReference>
<dbReference type="Proteomes" id="UP000728185">
    <property type="component" value="Unassembled WGS sequence"/>
</dbReference>
<dbReference type="InterPro" id="IPR000719">
    <property type="entry name" value="Prot_kinase_dom"/>
</dbReference>
<reference evidence="3" key="1">
    <citation type="submission" date="2019-05" db="EMBL/GenBank/DDBJ databases">
        <title>Annotation for the trematode Fasciolopsis buski.</title>
        <authorList>
            <person name="Choi Y.-J."/>
        </authorList>
    </citation>
    <scope>NUCLEOTIDE SEQUENCE</scope>
    <source>
        <strain evidence="3">HT</strain>
        <tissue evidence="3">Whole worm</tissue>
    </source>
</reference>
<evidence type="ECO:0000313" key="3">
    <source>
        <dbReference type="EMBL" id="KAA0187564.1"/>
    </source>
</evidence>
<keyword evidence="1" id="KW-0732">Signal</keyword>
<protein>
    <submittedName>
        <fullName evidence="3">Serine/threonine-protein kinase DCLK3</fullName>
    </submittedName>
</protein>
<evidence type="ECO:0000256" key="1">
    <source>
        <dbReference type="SAM" id="SignalP"/>
    </source>
</evidence>
<feature type="chain" id="PRO_5034297277" evidence="1">
    <location>
        <begin position="22"/>
        <end position="171"/>
    </location>
</feature>
<feature type="domain" description="Protein kinase" evidence="2">
    <location>
        <begin position="1"/>
        <end position="78"/>
    </location>
</feature>
<accession>A0A8E0VID9</accession>
<dbReference type="Gene3D" id="1.10.510.10">
    <property type="entry name" value="Transferase(Phosphotransferase) domain 1"/>
    <property type="match status" value="1"/>
</dbReference>